<keyword evidence="2" id="KW-0238">DNA-binding</keyword>
<accession>A0ABU4LWU8</accession>
<reference evidence="5 6" key="1">
    <citation type="journal article" date="2023" name="Microb. Genom.">
        <title>Mesoterricola silvestris gen. nov., sp. nov., Mesoterricola sediminis sp. nov., Geothrix oryzae sp. nov., Geothrix edaphica sp. nov., Geothrix rubra sp. nov., and Geothrix limicola sp. nov., six novel members of Acidobacteriota isolated from soils.</title>
        <authorList>
            <person name="Weisberg A.J."/>
            <person name="Pearce E."/>
            <person name="Kramer C.G."/>
            <person name="Chang J.H."/>
            <person name="Clarke C.R."/>
        </authorList>
    </citation>
    <scope>NUCLEOTIDE SEQUENCE [LARGE SCALE GENOMIC DNA]</scope>
    <source>
        <strain evidence="5 6">NB05-1H</strain>
    </source>
</reference>
<dbReference type="PANTHER" id="PTHR30153">
    <property type="entry name" value="REPLICATIVE DNA HELICASE DNAB"/>
    <property type="match status" value="1"/>
</dbReference>
<feature type="compositionally biased region" description="Basic and acidic residues" evidence="3">
    <location>
        <begin position="485"/>
        <end position="505"/>
    </location>
</feature>
<feature type="region of interest" description="Disordered" evidence="3">
    <location>
        <begin position="464"/>
        <end position="559"/>
    </location>
</feature>
<dbReference type="InterPro" id="IPR016136">
    <property type="entry name" value="DNA_helicase_N/primase_C"/>
</dbReference>
<dbReference type="EMBL" id="JARAWP010000010">
    <property type="protein sequence ID" value="MDX3019902.1"/>
    <property type="molecule type" value="Genomic_DNA"/>
</dbReference>
<gene>
    <name evidence="5" type="ORF">PV666_18670</name>
</gene>
<dbReference type="InterPro" id="IPR027417">
    <property type="entry name" value="P-loop_NTPase"/>
</dbReference>
<proteinExistence type="predicted"/>
<dbReference type="Gene3D" id="1.10.860.10">
    <property type="entry name" value="DNAb Helicase, Chain A"/>
    <property type="match status" value="1"/>
</dbReference>
<dbReference type="SUPFAM" id="SSF48024">
    <property type="entry name" value="N-terminal domain of DnaB helicase"/>
    <property type="match status" value="1"/>
</dbReference>
<dbReference type="PANTHER" id="PTHR30153:SF2">
    <property type="entry name" value="REPLICATIVE DNA HELICASE"/>
    <property type="match status" value="1"/>
</dbReference>
<organism evidence="5 6">
    <name type="scientific">Streptomyces acidiscabies</name>
    <dbReference type="NCBI Taxonomy" id="42234"/>
    <lineage>
        <taxon>Bacteria</taxon>
        <taxon>Bacillati</taxon>
        <taxon>Actinomycetota</taxon>
        <taxon>Actinomycetes</taxon>
        <taxon>Kitasatosporales</taxon>
        <taxon>Streptomycetaceae</taxon>
        <taxon>Streptomyces</taxon>
    </lineage>
</organism>
<dbReference type="InterPro" id="IPR036185">
    <property type="entry name" value="DNA_heli_DnaB-like_N_sf"/>
</dbReference>
<feature type="domain" description="DNA helicase DnaB-like N-terminal" evidence="4">
    <location>
        <begin position="21"/>
        <end position="115"/>
    </location>
</feature>
<evidence type="ECO:0000256" key="2">
    <source>
        <dbReference type="ARBA" id="ARBA00023125"/>
    </source>
</evidence>
<evidence type="ECO:0000313" key="6">
    <source>
        <dbReference type="Proteomes" id="UP001272987"/>
    </source>
</evidence>
<dbReference type="Proteomes" id="UP001272987">
    <property type="component" value="Unassembled WGS sequence"/>
</dbReference>
<feature type="region of interest" description="Disordered" evidence="3">
    <location>
        <begin position="583"/>
        <end position="607"/>
    </location>
</feature>
<dbReference type="InterPro" id="IPR007693">
    <property type="entry name" value="DNA_helicase_DnaB-like_N"/>
</dbReference>
<dbReference type="SUPFAM" id="SSF52540">
    <property type="entry name" value="P-loop containing nucleoside triphosphate hydrolases"/>
    <property type="match status" value="1"/>
</dbReference>
<comment type="caution">
    <text evidence="5">The sequence shown here is derived from an EMBL/GenBank/DDBJ whole genome shotgun (WGS) entry which is preliminary data.</text>
</comment>
<protein>
    <submittedName>
        <fullName evidence="5">AAA family ATPase</fullName>
    </submittedName>
</protein>
<name>A0ABU4LWU8_9ACTN</name>
<evidence type="ECO:0000256" key="1">
    <source>
        <dbReference type="ARBA" id="ARBA00022705"/>
    </source>
</evidence>
<dbReference type="Gene3D" id="3.40.50.300">
    <property type="entry name" value="P-loop containing nucleotide triphosphate hydrolases"/>
    <property type="match status" value="1"/>
</dbReference>
<evidence type="ECO:0000256" key="3">
    <source>
        <dbReference type="SAM" id="MobiDB-lite"/>
    </source>
</evidence>
<dbReference type="Pfam" id="PF13481">
    <property type="entry name" value="AAA_25"/>
    <property type="match status" value="1"/>
</dbReference>
<evidence type="ECO:0000259" key="4">
    <source>
        <dbReference type="Pfam" id="PF00772"/>
    </source>
</evidence>
<sequence>MSNVRHMNRDTADDDDLTRVPPCDLEAEEYVMGVVMHEKQAYDECALLINREDIYKAQHQLIWDTVTGIYATGQRCHPALVRAEIEKQGLLHRVDNGNLIYKLGGQPLPWAMAAAFAERIAETARERRYDTHATTLKAAIGRGSSSEQLASLVAEFQQGEQLRENSGRGPSHLVASLLDWDAFFTTDFGAIQLLLGKLMGPGQQITLVGDGKAGKSLFAQEWMWRMATGQPFLDDQPQPPVPILYLDAENGQEQVQERFLSFGAGPRNMGSLRYASFPPIRPLDTAGGGADVVALVKATGAQLVVIDTVSRFISGPENDADTWLNLYRHTLLPLKRDRIASIRLDHFGKDKDRGGRGSSAKTQDVDHVWELSYQGGGTLSLKRTHTRTGIGPDQFTLLRQSQRDGDNWAIGGTRHVLMTWETEPETAHGLAAVPGTVEHIVHALDQAGVPNDAGNRAVRQKLADLQVPGGNDKIAEAVRRRKSRSEKPGFDVSGKRSGDRSDGRFPETFPGTHPGTEETPGQTFPGTLAETPGTPPVPHVPPSKRGNGEGTPEQADTQNGLCTVCHTPLTGYRLDRGYETHLACDPDTGSHPDRPQHPTTTPERRPA</sequence>
<evidence type="ECO:0000313" key="5">
    <source>
        <dbReference type="EMBL" id="MDX3019902.1"/>
    </source>
</evidence>
<dbReference type="RefSeq" id="WP_319166509.1">
    <property type="nucleotide sequence ID" value="NZ_JARAWP010000010.1"/>
</dbReference>
<keyword evidence="6" id="KW-1185">Reference proteome</keyword>
<dbReference type="Pfam" id="PF00772">
    <property type="entry name" value="DnaB"/>
    <property type="match status" value="1"/>
</dbReference>
<keyword evidence="1" id="KW-0235">DNA replication</keyword>